<protein>
    <recommendedName>
        <fullName evidence="1">DUF5615 domain-containing protein</fullName>
    </recommendedName>
</protein>
<dbReference type="OrthoDB" id="334367at2"/>
<organism evidence="2 3">
    <name type="scientific">Pyrinomonas methylaliphatogenes</name>
    <dbReference type="NCBI Taxonomy" id="454194"/>
    <lineage>
        <taxon>Bacteria</taxon>
        <taxon>Pseudomonadati</taxon>
        <taxon>Acidobacteriota</taxon>
        <taxon>Blastocatellia</taxon>
        <taxon>Blastocatellales</taxon>
        <taxon>Pyrinomonadaceae</taxon>
        <taxon>Pyrinomonas</taxon>
    </lineage>
</organism>
<dbReference type="Proteomes" id="UP000031518">
    <property type="component" value="Unassembled WGS sequence"/>
</dbReference>
<dbReference type="RefSeq" id="WP_041973193.1">
    <property type="nucleotide sequence ID" value="NZ_CBXV010000001.1"/>
</dbReference>
<reference evidence="2 3" key="2">
    <citation type="submission" date="2015-01" db="EMBL/GenBank/DDBJ databases">
        <title>Complete genome sequence of Pyrinomonas methylaliphatogenes type strain K22T.</title>
        <authorList>
            <person name="Lee K.C.Y."/>
            <person name="Power J.F."/>
            <person name="Dunfield P.F."/>
            <person name="Morgan X.C."/>
            <person name="Huttenhower C."/>
            <person name="Stott M.B."/>
        </authorList>
    </citation>
    <scope>NUCLEOTIDE SEQUENCE [LARGE SCALE GENOMIC DNA]</scope>
    <source>
        <strain evidence="2 3">K22</strain>
    </source>
</reference>
<evidence type="ECO:0000259" key="1">
    <source>
        <dbReference type="Pfam" id="PF18480"/>
    </source>
</evidence>
<sequence length="125" mass="13945">MRLLVDNALSPRVAEGLRQAGFDAVHVRDYGLQTADDAEIFERAAREDRIILSADTDFGALLARWASAKPSLILLRRISERRPEEQVRLLLANLPSISDDLEKGCVVVIEDARVRIRKLPIAGND</sequence>
<feature type="domain" description="DUF5615" evidence="1">
    <location>
        <begin position="1"/>
        <end position="111"/>
    </location>
</feature>
<accession>A0A0B6WVL4</accession>
<dbReference type="AlphaFoldDB" id="A0A0B6WVL4"/>
<dbReference type="STRING" id="454194.PYK22_00157"/>
<evidence type="ECO:0000313" key="3">
    <source>
        <dbReference type="Proteomes" id="UP000031518"/>
    </source>
</evidence>
<evidence type="ECO:0000313" key="2">
    <source>
        <dbReference type="EMBL" id="CDM64165.1"/>
    </source>
</evidence>
<dbReference type="EMBL" id="CBXV010000001">
    <property type="protein sequence ID" value="CDM64165.1"/>
    <property type="molecule type" value="Genomic_DNA"/>
</dbReference>
<proteinExistence type="predicted"/>
<reference evidence="2 3" key="1">
    <citation type="submission" date="2013-12" db="EMBL/GenBank/DDBJ databases">
        <authorList>
            <person name="Stott M."/>
        </authorList>
    </citation>
    <scope>NUCLEOTIDE SEQUENCE [LARGE SCALE GENOMIC DNA]</scope>
    <source>
        <strain evidence="2 3">K22</strain>
    </source>
</reference>
<name>A0A0B6WVL4_9BACT</name>
<dbReference type="InterPro" id="IPR041049">
    <property type="entry name" value="DUF5615"/>
</dbReference>
<dbReference type="Pfam" id="PF18480">
    <property type="entry name" value="DUF5615"/>
    <property type="match status" value="1"/>
</dbReference>
<gene>
    <name evidence="2" type="ORF">PYK22_00157</name>
</gene>
<keyword evidence="3" id="KW-1185">Reference proteome</keyword>